<organism evidence="1 2">
    <name type="scientific">Sulfitobacter porphyrae</name>
    <dbReference type="NCBI Taxonomy" id="1246864"/>
    <lineage>
        <taxon>Bacteria</taxon>
        <taxon>Pseudomonadati</taxon>
        <taxon>Pseudomonadota</taxon>
        <taxon>Alphaproteobacteria</taxon>
        <taxon>Rhodobacterales</taxon>
        <taxon>Roseobacteraceae</taxon>
        <taxon>Sulfitobacter</taxon>
    </lineage>
</organism>
<sequence length="40" mass="4251">MAKRYRALIAQGNRSTVAIAAVARELGFMGSLTDGGEIVR</sequence>
<accession>A0ABW2B6R8</accession>
<comment type="caution">
    <text evidence="1">The sequence shown here is derived from an EMBL/GenBank/DDBJ whole genome shotgun (WGS) entry which is preliminary data.</text>
</comment>
<dbReference type="Proteomes" id="UP001596353">
    <property type="component" value="Unassembled WGS sequence"/>
</dbReference>
<proteinExistence type="predicted"/>
<evidence type="ECO:0000313" key="2">
    <source>
        <dbReference type="Proteomes" id="UP001596353"/>
    </source>
</evidence>
<protein>
    <submittedName>
        <fullName evidence="1">Uncharacterized protein</fullName>
    </submittedName>
</protein>
<keyword evidence="2" id="KW-1185">Reference proteome</keyword>
<dbReference type="EMBL" id="JBHSWG010000003">
    <property type="protein sequence ID" value="MFC6761449.1"/>
    <property type="molecule type" value="Genomic_DNA"/>
</dbReference>
<gene>
    <name evidence="1" type="ORF">ACFQFQ_21565</name>
</gene>
<reference evidence="2" key="1">
    <citation type="journal article" date="2019" name="Int. J. Syst. Evol. Microbiol.">
        <title>The Global Catalogue of Microorganisms (GCM) 10K type strain sequencing project: providing services to taxonomists for standard genome sequencing and annotation.</title>
        <authorList>
            <consortium name="The Broad Institute Genomics Platform"/>
            <consortium name="The Broad Institute Genome Sequencing Center for Infectious Disease"/>
            <person name="Wu L."/>
            <person name="Ma J."/>
        </authorList>
    </citation>
    <scope>NUCLEOTIDE SEQUENCE [LARGE SCALE GENOMIC DNA]</scope>
    <source>
        <strain evidence="2">CCUG 66188</strain>
    </source>
</reference>
<evidence type="ECO:0000313" key="1">
    <source>
        <dbReference type="EMBL" id="MFC6761449.1"/>
    </source>
</evidence>
<name>A0ABW2B6R8_9RHOB</name>